<dbReference type="Ensembl" id="ENSCINT00000006307.4">
    <property type="protein sequence ID" value="ENSCINP00000006307.4"/>
    <property type="gene ID" value="ENSCING00000003118.4"/>
</dbReference>
<keyword evidence="3" id="KW-0862">Zinc</keyword>
<dbReference type="GeneTree" id="ENSGT00390000008853"/>
<dbReference type="GO" id="GO:0016567">
    <property type="term" value="P:protein ubiquitination"/>
    <property type="evidence" value="ECO:0000318"/>
    <property type="project" value="GO_Central"/>
</dbReference>
<dbReference type="InterPro" id="IPR001841">
    <property type="entry name" value="Znf_RING"/>
</dbReference>
<dbReference type="Proteomes" id="UP000008144">
    <property type="component" value="Chromosome 14"/>
</dbReference>
<evidence type="ECO:0000259" key="6">
    <source>
        <dbReference type="PROSITE" id="PS50089"/>
    </source>
</evidence>
<reference evidence="9" key="2">
    <citation type="journal article" date="2008" name="Genome Biol.">
        <title>Improved genome assembly and evidence-based global gene model set for the chordate Ciona intestinalis: new insight into intron and operon populations.</title>
        <authorList>
            <person name="Satou Y."/>
            <person name="Mineta K."/>
            <person name="Ogasawara M."/>
            <person name="Sasakura Y."/>
            <person name="Shoguchi E."/>
            <person name="Ueno K."/>
            <person name="Yamada L."/>
            <person name="Matsumoto J."/>
            <person name="Wasserscheid J."/>
            <person name="Dewar K."/>
            <person name="Wiley G.B."/>
            <person name="Macmil S.L."/>
            <person name="Roe B.A."/>
            <person name="Zeller R.W."/>
            <person name="Hastings K.E."/>
            <person name="Lemaire P."/>
            <person name="Lindquist E."/>
            <person name="Endo T."/>
            <person name="Hotta K."/>
            <person name="Inaba K."/>
        </authorList>
    </citation>
    <scope>NUCLEOTIDE SEQUENCE [LARGE SCALE GENOMIC DNA]</scope>
    <source>
        <strain evidence="9">wild type</strain>
    </source>
</reference>
<dbReference type="GeneID" id="100175171"/>
<dbReference type="PANTHER" id="PTHR21319">
    <property type="entry name" value="RING FINGER AND CHY ZINC FINGER DOMAIN-CONTAINING PROTEIN 1"/>
    <property type="match status" value="1"/>
</dbReference>
<dbReference type="GO" id="GO:0006511">
    <property type="term" value="P:ubiquitin-dependent protein catabolic process"/>
    <property type="evidence" value="ECO:0000318"/>
    <property type="project" value="GO_Central"/>
</dbReference>
<dbReference type="HOGENOM" id="CLU_013368_1_2_1"/>
<dbReference type="SUPFAM" id="SSF161219">
    <property type="entry name" value="CHY zinc finger-like"/>
    <property type="match status" value="1"/>
</dbReference>
<evidence type="ECO:0000256" key="1">
    <source>
        <dbReference type="ARBA" id="ARBA00022723"/>
    </source>
</evidence>
<dbReference type="PANTHER" id="PTHR21319:SF53">
    <property type="entry name" value="RING FINGER AND CHY ZINC FINGER DOMAIN-CONTAINING PROTEIN 1"/>
    <property type="match status" value="1"/>
</dbReference>
<evidence type="ECO:0000313" key="9">
    <source>
        <dbReference type="Ensembl" id="ENSCINP00000006307.4"/>
    </source>
</evidence>
<dbReference type="GO" id="GO:0005634">
    <property type="term" value="C:nucleus"/>
    <property type="evidence" value="ECO:0000318"/>
    <property type="project" value="GO_Central"/>
</dbReference>
<dbReference type="InterPro" id="IPR037274">
    <property type="entry name" value="Znf_CHY_sf"/>
</dbReference>
<reference evidence="10" key="1">
    <citation type="journal article" date="2002" name="Science">
        <title>The draft genome of Ciona intestinalis: insights into chordate and vertebrate origins.</title>
        <authorList>
            <person name="Dehal P."/>
            <person name="Satou Y."/>
            <person name="Campbell R.K."/>
            <person name="Chapman J."/>
            <person name="Degnan B."/>
            <person name="De Tomaso A."/>
            <person name="Davidson B."/>
            <person name="Di Gregorio A."/>
            <person name="Gelpke M."/>
            <person name="Goodstein D.M."/>
            <person name="Harafuji N."/>
            <person name="Hastings K.E."/>
            <person name="Ho I."/>
            <person name="Hotta K."/>
            <person name="Huang W."/>
            <person name="Kawashima T."/>
            <person name="Lemaire P."/>
            <person name="Martinez D."/>
            <person name="Meinertzhagen I.A."/>
            <person name="Necula S."/>
            <person name="Nonaka M."/>
            <person name="Putnam N."/>
            <person name="Rash S."/>
            <person name="Saiga H."/>
            <person name="Satake M."/>
            <person name="Terry A."/>
            <person name="Yamada L."/>
            <person name="Wang H.G."/>
            <person name="Awazu S."/>
            <person name="Azumi K."/>
            <person name="Boore J."/>
            <person name="Branno M."/>
            <person name="Chin-Bow S."/>
            <person name="DeSantis R."/>
            <person name="Doyle S."/>
            <person name="Francino P."/>
            <person name="Keys D.N."/>
            <person name="Haga S."/>
            <person name="Hayashi H."/>
            <person name="Hino K."/>
            <person name="Imai K.S."/>
            <person name="Inaba K."/>
            <person name="Kano S."/>
            <person name="Kobayashi K."/>
            <person name="Kobayashi M."/>
            <person name="Lee B.I."/>
            <person name="Makabe K.W."/>
            <person name="Manohar C."/>
            <person name="Matassi G."/>
            <person name="Medina M."/>
            <person name="Mochizuki Y."/>
            <person name="Mount S."/>
            <person name="Morishita T."/>
            <person name="Miura S."/>
            <person name="Nakayama A."/>
            <person name="Nishizaka S."/>
            <person name="Nomoto H."/>
            <person name="Ohta F."/>
            <person name="Oishi K."/>
            <person name="Rigoutsos I."/>
            <person name="Sano M."/>
            <person name="Sasaki A."/>
            <person name="Sasakura Y."/>
            <person name="Shoguchi E."/>
            <person name="Shin-i T."/>
            <person name="Spagnuolo A."/>
            <person name="Stainier D."/>
            <person name="Suzuki M.M."/>
            <person name="Tassy O."/>
            <person name="Takatori N."/>
            <person name="Tokuoka M."/>
            <person name="Yagi K."/>
            <person name="Yoshizaki F."/>
            <person name="Wada S."/>
            <person name="Zhang C."/>
            <person name="Hyatt P.D."/>
            <person name="Larimer F."/>
            <person name="Detter C."/>
            <person name="Doggett N."/>
            <person name="Glavina T."/>
            <person name="Hawkins T."/>
            <person name="Richardson P."/>
            <person name="Lucas S."/>
            <person name="Kohara Y."/>
            <person name="Levine M."/>
            <person name="Satoh N."/>
            <person name="Rokhsar D.S."/>
        </authorList>
    </citation>
    <scope>NUCLEOTIDE SEQUENCE [LARGE SCALE GENOMIC DNA]</scope>
</reference>
<dbReference type="AlphaFoldDB" id="F6RD37"/>
<dbReference type="InterPro" id="IPR037275">
    <property type="entry name" value="Znf_CTCHY_sf"/>
</dbReference>
<reference evidence="9" key="3">
    <citation type="submission" date="2025-08" db="UniProtKB">
        <authorList>
            <consortium name="Ensembl"/>
        </authorList>
    </citation>
    <scope>IDENTIFICATION</scope>
</reference>
<dbReference type="Pfam" id="PF05495">
    <property type="entry name" value="zf-CHY"/>
    <property type="match status" value="1"/>
</dbReference>
<evidence type="ECO:0000256" key="5">
    <source>
        <dbReference type="SAM" id="MobiDB-lite"/>
    </source>
</evidence>
<dbReference type="Pfam" id="PF13639">
    <property type="entry name" value="zf-RING_2"/>
    <property type="match status" value="1"/>
</dbReference>
<dbReference type="InterPro" id="IPR013083">
    <property type="entry name" value="Znf_RING/FYVE/PHD"/>
</dbReference>
<dbReference type="EMBL" id="EAAA01001168">
    <property type="status" value="NOT_ANNOTATED_CDS"/>
    <property type="molecule type" value="Genomic_DNA"/>
</dbReference>
<dbReference type="FunCoup" id="F6RD37">
    <property type="interactions" value="307"/>
</dbReference>
<evidence type="ECO:0000259" key="7">
    <source>
        <dbReference type="PROSITE" id="PS51266"/>
    </source>
</evidence>
<keyword evidence="10" id="KW-1185">Reference proteome</keyword>
<evidence type="ECO:0000256" key="3">
    <source>
        <dbReference type="ARBA" id="ARBA00022833"/>
    </source>
</evidence>
<dbReference type="OrthoDB" id="411372at2759"/>
<accession>A0A1W2WI38</accession>
<accession>F6RD37</accession>
<dbReference type="PROSITE" id="PS50089">
    <property type="entry name" value="ZF_RING_2"/>
    <property type="match status" value="1"/>
</dbReference>
<dbReference type="CDD" id="cd16464">
    <property type="entry name" value="RING-H2_Pirh2-like"/>
    <property type="match status" value="1"/>
</dbReference>
<feature type="domain" description="CTCHY-type" evidence="8">
    <location>
        <begin position="99"/>
        <end position="161"/>
    </location>
</feature>
<dbReference type="SUPFAM" id="SSF161245">
    <property type="entry name" value="Zinc hairpin stack"/>
    <property type="match status" value="1"/>
</dbReference>
<reference evidence="9" key="4">
    <citation type="submission" date="2025-09" db="UniProtKB">
        <authorList>
            <consortium name="Ensembl"/>
        </authorList>
    </citation>
    <scope>IDENTIFICATION</scope>
</reference>
<dbReference type="OMA" id="KLYPCRL"/>
<sequence length="278" mass="31586">MGDSSSTPSESEHESENSDFSESENEVEKSDFQYGCSHYSRKCSFVSPCCGKIYTCRICHDDEITLHNLDRHSVKEIICSECKEKQFVSNKCRKCGIQFGKYFCSICNLYDDKEKGQFHCDGCGICRVGGKDNFFHCHTCGLCLPLEKREHKCVEKASRTNCPVCMEDLHTSRENAHIPHCGHLIHNSCYKKLLRMGDYRCPICGVSTVSMKNTWTMIDEEIANTPMPPEYADHKVWILCRDCQEVSEVKFHVLGLKCMKCNSYNTCGASAPETTTVK</sequence>
<dbReference type="GO" id="GO:0061630">
    <property type="term" value="F:ubiquitin protein ligase activity"/>
    <property type="evidence" value="ECO:0000318"/>
    <property type="project" value="GO_Central"/>
</dbReference>
<name>F6RD37_CIOIN</name>
<gene>
    <name evidence="9" type="primary">LOC100175171</name>
</gene>
<dbReference type="GO" id="GO:0008270">
    <property type="term" value="F:zinc ion binding"/>
    <property type="evidence" value="ECO:0007669"/>
    <property type="project" value="UniProtKB-KW"/>
</dbReference>
<feature type="domain" description="CHY-type" evidence="7">
    <location>
        <begin position="29"/>
        <end position="97"/>
    </location>
</feature>
<dbReference type="KEGG" id="cin:100175171"/>
<dbReference type="InterPro" id="IPR008913">
    <property type="entry name" value="Znf_CHY"/>
</dbReference>
<feature type="domain" description="RING-type" evidence="6">
    <location>
        <begin position="162"/>
        <end position="204"/>
    </location>
</feature>
<feature type="region of interest" description="Disordered" evidence="5">
    <location>
        <begin position="1"/>
        <end position="25"/>
    </location>
</feature>
<organism evidence="9 10">
    <name type="scientific">Ciona intestinalis</name>
    <name type="common">Transparent sea squirt</name>
    <name type="synonym">Ascidia intestinalis</name>
    <dbReference type="NCBI Taxonomy" id="7719"/>
    <lineage>
        <taxon>Eukaryota</taxon>
        <taxon>Metazoa</taxon>
        <taxon>Chordata</taxon>
        <taxon>Tunicata</taxon>
        <taxon>Ascidiacea</taxon>
        <taxon>Phlebobranchia</taxon>
        <taxon>Cionidae</taxon>
        <taxon>Ciona</taxon>
    </lineage>
</organism>
<dbReference type="RefSeq" id="XP_002131327.1">
    <property type="nucleotide sequence ID" value="XM_002131291.5"/>
</dbReference>
<dbReference type="PROSITE" id="PS51270">
    <property type="entry name" value="ZF_CTCHY"/>
    <property type="match status" value="1"/>
</dbReference>
<dbReference type="PROSITE" id="PS51266">
    <property type="entry name" value="ZF_CHY"/>
    <property type="match status" value="1"/>
</dbReference>
<keyword evidence="1" id="KW-0479">Metal-binding</keyword>
<protein>
    <submittedName>
        <fullName evidence="9">RING finger and CHY zinc finger domain-containing protein 1</fullName>
    </submittedName>
</protein>
<evidence type="ECO:0000259" key="8">
    <source>
        <dbReference type="PROSITE" id="PS51270"/>
    </source>
</evidence>
<evidence type="ECO:0000256" key="4">
    <source>
        <dbReference type="PROSITE-ProRule" id="PRU00601"/>
    </source>
</evidence>
<proteinExistence type="predicted"/>
<dbReference type="InParanoid" id="F6RD37"/>
<dbReference type="STRING" id="7719.ENSCINP00000006307"/>
<dbReference type="InterPro" id="IPR039512">
    <property type="entry name" value="RCHY1_zinc-ribbon"/>
</dbReference>
<dbReference type="SMART" id="SM00184">
    <property type="entry name" value="RING"/>
    <property type="match status" value="1"/>
</dbReference>
<dbReference type="Pfam" id="PF14599">
    <property type="entry name" value="zinc_ribbon_6"/>
    <property type="match status" value="1"/>
</dbReference>
<evidence type="ECO:0000256" key="2">
    <source>
        <dbReference type="ARBA" id="ARBA00022771"/>
    </source>
</evidence>
<dbReference type="Gene3D" id="2.20.28.10">
    <property type="match status" value="1"/>
</dbReference>
<dbReference type="InterPro" id="IPR017921">
    <property type="entry name" value="Znf_CTCHY"/>
</dbReference>
<dbReference type="SUPFAM" id="SSF57850">
    <property type="entry name" value="RING/U-box"/>
    <property type="match status" value="1"/>
</dbReference>
<evidence type="ECO:0000313" key="10">
    <source>
        <dbReference type="Proteomes" id="UP000008144"/>
    </source>
</evidence>
<keyword evidence="2 4" id="KW-0863">Zinc-finger</keyword>
<dbReference type="Gene3D" id="3.30.40.10">
    <property type="entry name" value="Zinc/RING finger domain, C3HC4 (zinc finger)"/>
    <property type="match status" value="1"/>
</dbReference>